<comment type="caution">
    <text evidence="3">The sequence shown here is derived from an EMBL/GenBank/DDBJ whole genome shotgun (WGS) entry which is preliminary data.</text>
</comment>
<protein>
    <recommendedName>
        <fullName evidence="5">Secreted protein</fullName>
    </recommendedName>
</protein>
<dbReference type="EMBL" id="JAUKUD010000001">
    <property type="protein sequence ID" value="KAK0753455.1"/>
    <property type="molecule type" value="Genomic_DNA"/>
</dbReference>
<evidence type="ECO:0008006" key="5">
    <source>
        <dbReference type="Google" id="ProtNLM"/>
    </source>
</evidence>
<keyword evidence="2" id="KW-0732">Signal</keyword>
<feature type="compositionally biased region" description="Basic residues" evidence="1">
    <location>
        <begin position="81"/>
        <end position="94"/>
    </location>
</feature>
<name>A0AA40F931_9PEZI</name>
<proteinExistence type="predicted"/>
<feature type="chain" id="PRO_5041467327" description="Secreted protein" evidence="2">
    <location>
        <begin position="19"/>
        <end position="94"/>
    </location>
</feature>
<dbReference type="AlphaFoldDB" id="A0AA40F931"/>
<gene>
    <name evidence="3" type="ORF">B0T18DRAFT_15411</name>
</gene>
<sequence length="94" mass="10170">MLSSLLLFPLARLPGPAADIATRPCTRLPSHSAMGKENGQSTRFPHPSRPAPDFLPGHPPQPSADPVVWSQPASSSINHRPCSHPCRRLVPRPI</sequence>
<accession>A0AA40F931</accession>
<evidence type="ECO:0000313" key="3">
    <source>
        <dbReference type="EMBL" id="KAK0753455.1"/>
    </source>
</evidence>
<organism evidence="3 4">
    <name type="scientific">Schizothecium vesticola</name>
    <dbReference type="NCBI Taxonomy" id="314040"/>
    <lineage>
        <taxon>Eukaryota</taxon>
        <taxon>Fungi</taxon>
        <taxon>Dikarya</taxon>
        <taxon>Ascomycota</taxon>
        <taxon>Pezizomycotina</taxon>
        <taxon>Sordariomycetes</taxon>
        <taxon>Sordariomycetidae</taxon>
        <taxon>Sordariales</taxon>
        <taxon>Schizotheciaceae</taxon>
        <taxon>Schizothecium</taxon>
    </lineage>
</organism>
<evidence type="ECO:0000313" key="4">
    <source>
        <dbReference type="Proteomes" id="UP001172155"/>
    </source>
</evidence>
<feature type="region of interest" description="Disordered" evidence="1">
    <location>
        <begin position="19"/>
        <end position="94"/>
    </location>
</feature>
<feature type="signal peptide" evidence="2">
    <location>
        <begin position="1"/>
        <end position="18"/>
    </location>
</feature>
<evidence type="ECO:0000256" key="1">
    <source>
        <dbReference type="SAM" id="MobiDB-lite"/>
    </source>
</evidence>
<evidence type="ECO:0000256" key="2">
    <source>
        <dbReference type="SAM" id="SignalP"/>
    </source>
</evidence>
<dbReference type="Proteomes" id="UP001172155">
    <property type="component" value="Unassembled WGS sequence"/>
</dbReference>
<keyword evidence="4" id="KW-1185">Reference proteome</keyword>
<reference evidence="3" key="1">
    <citation type="submission" date="2023-06" db="EMBL/GenBank/DDBJ databases">
        <title>Genome-scale phylogeny and comparative genomics of the fungal order Sordariales.</title>
        <authorList>
            <consortium name="Lawrence Berkeley National Laboratory"/>
            <person name="Hensen N."/>
            <person name="Bonometti L."/>
            <person name="Westerberg I."/>
            <person name="Brannstrom I.O."/>
            <person name="Guillou S."/>
            <person name="Cros-Aarteil S."/>
            <person name="Calhoun S."/>
            <person name="Haridas S."/>
            <person name="Kuo A."/>
            <person name="Mondo S."/>
            <person name="Pangilinan J."/>
            <person name="Riley R."/>
            <person name="LaButti K."/>
            <person name="Andreopoulos B."/>
            <person name="Lipzen A."/>
            <person name="Chen C."/>
            <person name="Yanf M."/>
            <person name="Daum C."/>
            <person name="Ng V."/>
            <person name="Clum A."/>
            <person name="Steindorff A."/>
            <person name="Ohm R."/>
            <person name="Martin F."/>
            <person name="Silar P."/>
            <person name="Natvig D."/>
            <person name="Lalanne C."/>
            <person name="Gautier V."/>
            <person name="Ament-velasquez S.L."/>
            <person name="Kruys A."/>
            <person name="Hutchinson M.I."/>
            <person name="Powell A.J."/>
            <person name="Barry K."/>
            <person name="Miller A.N."/>
            <person name="Grigoriev I.V."/>
            <person name="Debuchy R."/>
            <person name="Gladieux P."/>
            <person name="Thoren M.H."/>
            <person name="Johannesson H."/>
        </authorList>
    </citation>
    <scope>NUCLEOTIDE SEQUENCE</scope>
    <source>
        <strain evidence="3">SMH3187-1</strain>
    </source>
</reference>